<dbReference type="Gene3D" id="3.40.50.300">
    <property type="entry name" value="P-loop containing nucleotide triphosphate hydrolases"/>
    <property type="match status" value="1"/>
</dbReference>
<reference evidence="5 6" key="1">
    <citation type="submission" date="2022-09" db="EMBL/GenBank/DDBJ databases">
        <authorList>
            <person name="Han X.L."/>
            <person name="Wang Q."/>
            <person name="Lu T."/>
        </authorList>
    </citation>
    <scope>NUCLEOTIDE SEQUENCE [LARGE SCALE GENOMIC DNA]</scope>
    <source>
        <strain evidence="5 6">WQ 127069</strain>
    </source>
</reference>
<dbReference type="SUPFAM" id="SSF52540">
    <property type="entry name" value="P-loop containing nucleoside triphosphate hydrolases"/>
    <property type="match status" value="1"/>
</dbReference>
<keyword evidence="2" id="KW-0547">Nucleotide-binding</keyword>
<comment type="caution">
    <text evidence="5">The sequence shown here is derived from an EMBL/GenBank/DDBJ whole genome shotgun (WGS) entry which is preliminary data.</text>
</comment>
<dbReference type="PROSITE" id="PS00211">
    <property type="entry name" value="ABC_TRANSPORTER_1"/>
    <property type="match status" value="1"/>
</dbReference>
<evidence type="ECO:0000313" key="5">
    <source>
        <dbReference type="EMBL" id="MCU6794391.1"/>
    </source>
</evidence>
<dbReference type="InterPro" id="IPR027417">
    <property type="entry name" value="P-loop_NTPase"/>
</dbReference>
<organism evidence="5 6">
    <name type="scientific">Paenibacillus baimaensis</name>
    <dbReference type="NCBI Taxonomy" id="2982185"/>
    <lineage>
        <taxon>Bacteria</taxon>
        <taxon>Bacillati</taxon>
        <taxon>Bacillota</taxon>
        <taxon>Bacilli</taxon>
        <taxon>Bacillales</taxon>
        <taxon>Paenibacillaceae</taxon>
        <taxon>Paenibacillus</taxon>
    </lineage>
</organism>
<feature type="domain" description="ABC transporter" evidence="4">
    <location>
        <begin position="1"/>
        <end position="220"/>
    </location>
</feature>
<dbReference type="Pfam" id="PF00005">
    <property type="entry name" value="ABC_tran"/>
    <property type="match status" value="1"/>
</dbReference>
<dbReference type="PANTHER" id="PTHR42788">
    <property type="entry name" value="TAURINE IMPORT ATP-BINDING PROTEIN-RELATED"/>
    <property type="match status" value="1"/>
</dbReference>
<dbReference type="PROSITE" id="PS50893">
    <property type="entry name" value="ABC_TRANSPORTER_2"/>
    <property type="match status" value="1"/>
</dbReference>
<dbReference type="SMART" id="SM00382">
    <property type="entry name" value="AAA"/>
    <property type="match status" value="1"/>
</dbReference>
<gene>
    <name evidence="5" type="ORF">OB236_19990</name>
</gene>
<dbReference type="InterPro" id="IPR017871">
    <property type="entry name" value="ABC_transporter-like_CS"/>
</dbReference>
<evidence type="ECO:0000313" key="6">
    <source>
        <dbReference type="Proteomes" id="UP001652445"/>
    </source>
</evidence>
<dbReference type="InterPro" id="IPR050166">
    <property type="entry name" value="ABC_transporter_ATP-bind"/>
</dbReference>
<sequence length="235" mass="26211">MRFEQVTKHYGNRTIMSELSLELHEGQITCIMGSSGIGKTTLLRMAAGLELPDSGIIERRSDMRIGYVFQEPRLLPWKTVLDNVRWVLDDRKRAIRDEDIAVWLTEAGLAHALTSYPDQLSGGMKQRVSLIRAFIANPGLLLMDEPFQSLDAATRLDMQKLLLRLWHKNKPTVLLVTHDLDEALALGSRIVVLTGAGSLAMDIFHAAADVGADTMRFTADDIVKLHKLVNGHQST</sequence>
<keyword evidence="6" id="KW-1185">Reference proteome</keyword>
<dbReference type="PANTHER" id="PTHR42788:SF19">
    <property type="entry name" value="ALIPHATIC SULFONATES IMPORT ATP-BINDING PROTEIN SSUB 2"/>
    <property type="match status" value="1"/>
</dbReference>
<dbReference type="RefSeq" id="WP_262685554.1">
    <property type="nucleotide sequence ID" value="NZ_JAOQIO010000084.1"/>
</dbReference>
<keyword evidence="3 5" id="KW-0067">ATP-binding</keyword>
<protein>
    <submittedName>
        <fullName evidence="5">ABC transporter ATP-binding protein</fullName>
    </submittedName>
</protein>
<dbReference type="Proteomes" id="UP001652445">
    <property type="component" value="Unassembled WGS sequence"/>
</dbReference>
<accession>A0ABT2UJU4</accession>
<dbReference type="EMBL" id="JAOQIO010000084">
    <property type="protein sequence ID" value="MCU6794391.1"/>
    <property type="molecule type" value="Genomic_DNA"/>
</dbReference>
<dbReference type="GO" id="GO:0005524">
    <property type="term" value="F:ATP binding"/>
    <property type="evidence" value="ECO:0007669"/>
    <property type="project" value="UniProtKB-KW"/>
</dbReference>
<evidence type="ECO:0000256" key="3">
    <source>
        <dbReference type="ARBA" id="ARBA00022840"/>
    </source>
</evidence>
<name>A0ABT2UJU4_9BACL</name>
<dbReference type="InterPro" id="IPR003593">
    <property type="entry name" value="AAA+_ATPase"/>
</dbReference>
<evidence type="ECO:0000259" key="4">
    <source>
        <dbReference type="PROSITE" id="PS50893"/>
    </source>
</evidence>
<dbReference type="InterPro" id="IPR003439">
    <property type="entry name" value="ABC_transporter-like_ATP-bd"/>
</dbReference>
<evidence type="ECO:0000256" key="1">
    <source>
        <dbReference type="ARBA" id="ARBA00022448"/>
    </source>
</evidence>
<keyword evidence="1" id="KW-0813">Transport</keyword>
<evidence type="ECO:0000256" key="2">
    <source>
        <dbReference type="ARBA" id="ARBA00022741"/>
    </source>
</evidence>
<proteinExistence type="predicted"/>